<dbReference type="EMBL" id="CP007514">
    <property type="protein sequence ID" value="AHY47882.1"/>
    <property type="molecule type" value="Genomic_DNA"/>
</dbReference>
<proteinExistence type="predicted"/>
<evidence type="ECO:0000259" key="3">
    <source>
        <dbReference type="Pfam" id="PF03713"/>
    </source>
</evidence>
<dbReference type="Gene3D" id="1.20.1260.10">
    <property type="match status" value="2"/>
</dbReference>
<dbReference type="STRING" id="42256.RradSPS_2599"/>
<reference evidence="5" key="2">
    <citation type="submission" date="2023-11" db="EMBL/GenBank/DDBJ databases">
        <title>MicrobeMod: A computational toolkit for identifying prokaryotic methylation and restriction-modification with nanopore sequencing.</title>
        <authorList>
            <person name="Crits-Christoph A."/>
            <person name="Kang S.C."/>
            <person name="Lee H."/>
            <person name="Ostrov N."/>
        </authorList>
    </citation>
    <scope>NUCLEOTIDE SEQUENCE</scope>
    <source>
        <strain evidence="5">ATCC 51242</strain>
    </source>
</reference>
<dbReference type="RefSeq" id="WP_051589833.1">
    <property type="nucleotide sequence ID" value="NZ_CP007514.1"/>
</dbReference>
<dbReference type="KEGG" id="rrd:RradSPS_2599"/>
<dbReference type="Proteomes" id="UP000025229">
    <property type="component" value="Chromosome"/>
</dbReference>
<protein>
    <submittedName>
        <fullName evidence="5">DUF305 domain-containing protein</fullName>
    </submittedName>
</protein>
<dbReference type="InterPro" id="IPR005183">
    <property type="entry name" value="DUF305_CopM-like"/>
</dbReference>
<reference evidence="4 6" key="1">
    <citation type="submission" date="2014-03" db="EMBL/GenBank/DDBJ databases">
        <title>Complete genome sequence of the Radio-Resistant Rubrobacter radiotolerans RSPS-4.</title>
        <authorList>
            <person name="Egas C.C."/>
            <person name="Barroso C.C."/>
            <person name="Froufe H.J.C."/>
            <person name="Pacheco J.J."/>
            <person name="Albuquerque L.L."/>
            <person name="da Costa M.M.S."/>
        </authorList>
    </citation>
    <scope>NUCLEOTIDE SEQUENCE [LARGE SCALE GENOMIC DNA]</scope>
    <source>
        <strain evidence="4 6">RSPS-4</strain>
    </source>
</reference>
<dbReference type="Proteomes" id="UP001281130">
    <property type="component" value="Unassembled WGS sequence"/>
</dbReference>
<evidence type="ECO:0000256" key="1">
    <source>
        <dbReference type="SAM" id="MobiDB-lite"/>
    </source>
</evidence>
<dbReference type="PATRIC" id="fig|42256.3.peg.2650"/>
<keyword evidence="6" id="KW-1185">Reference proteome</keyword>
<evidence type="ECO:0000313" key="6">
    <source>
        <dbReference type="Proteomes" id="UP000025229"/>
    </source>
</evidence>
<evidence type="ECO:0000313" key="5">
    <source>
        <dbReference type="EMBL" id="MDX5892520.1"/>
    </source>
</evidence>
<evidence type="ECO:0000256" key="2">
    <source>
        <dbReference type="SAM" id="SignalP"/>
    </source>
</evidence>
<dbReference type="AlphaFoldDB" id="A0A023X5X6"/>
<keyword evidence="2" id="KW-0732">Signal</keyword>
<dbReference type="InterPro" id="IPR012347">
    <property type="entry name" value="Ferritin-like"/>
</dbReference>
<feature type="chain" id="PRO_5039640685" evidence="2">
    <location>
        <begin position="23"/>
        <end position="239"/>
    </location>
</feature>
<dbReference type="PROSITE" id="PS51257">
    <property type="entry name" value="PROKAR_LIPOPROTEIN"/>
    <property type="match status" value="1"/>
</dbReference>
<dbReference type="PANTHER" id="PTHR36933">
    <property type="entry name" value="SLL0788 PROTEIN"/>
    <property type="match status" value="1"/>
</dbReference>
<evidence type="ECO:0000313" key="4">
    <source>
        <dbReference type="EMBL" id="AHY47882.1"/>
    </source>
</evidence>
<dbReference type="Pfam" id="PF03713">
    <property type="entry name" value="DUF305"/>
    <property type="match status" value="1"/>
</dbReference>
<accession>A0A023X5X6</accession>
<feature type="compositionally biased region" description="Polar residues" evidence="1">
    <location>
        <begin position="28"/>
        <end position="45"/>
    </location>
</feature>
<feature type="signal peptide" evidence="2">
    <location>
        <begin position="1"/>
        <end position="22"/>
    </location>
</feature>
<dbReference type="PANTHER" id="PTHR36933:SF1">
    <property type="entry name" value="SLL0788 PROTEIN"/>
    <property type="match status" value="1"/>
</dbReference>
<organism evidence="4 6">
    <name type="scientific">Rubrobacter radiotolerans</name>
    <name type="common">Arthrobacter radiotolerans</name>
    <dbReference type="NCBI Taxonomy" id="42256"/>
    <lineage>
        <taxon>Bacteria</taxon>
        <taxon>Bacillati</taxon>
        <taxon>Actinomycetota</taxon>
        <taxon>Rubrobacteria</taxon>
        <taxon>Rubrobacterales</taxon>
        <taxon>Rubrobacteraceae</taxon>
        <taxon>Rubrobacter</taxon>
    </lineage>
</organism>
<feature type="compositionally biased region" description="Gly residues" evidence="1">
    <location>
        <begin position="58"/>
        <end position="74"/>
    </location>
</feature>
<dbReference type="OrthoDB" id="26872at2"/>
<sequence length="239" mass="26630">MKERTRLGVGALLATLVLTLAACGGQGQEAQRGNTDAGAPQTTPQERPVAQDETTGMRGAGHSGMNHGGMGPGGMDMESMLTENGQYSDRRFIDMMVPHHVGAVEMAEVALDGNAEHEEIVQLSRDIIRTQNAEIEELRQIKEERFGTSEVPMDMSDEEMRTMGMGMNARDLANEEPFDLAFIEQMIPHHQSAIEMSEVARQNTDDPQIRELAEEIIAAQEREISEMESWREEWYPEAR</sequence>
<name>A0A023X5X6_RUBRA</name>
<feature type="region of interest" description="Disordered" evidence="1">
    <location>
        <begin position="27"/>
        <end position="80"/>
    </location>
</feature>
<dbReference type="HOGENOM" id="CLU_074343_2_0_11"/>
<dbReference type="eggNOG" id="COG3544">
    <property type="taxonomic scope" value="Bacteria"/>
</dbReference>
<gene>
    <name evidence="4" type="ORF">RradSPS_2599</name>
    <name evidence="5" type="ORF">SIL72_00625</name>
</gene>
<dbReference type="EMBL" id="JAWXXX010000001">
    <property type="protein sequence ID" value="MDX5892520.1"/>
    <property type="molecule type" value="Genomic_DNA"/>
</dbReference>
<feature type="domain" description="DUF305" evidence="3">
    <location>
        <begin position="89"/>
        <end position="230"/>
    </location>
</feature>